<evidence type="ECO:0000313" key="1">
    <source>
        <dbReference type="EMBL" id="MED6164394.1"/>
    </source>
</evidence>
<comment type="caution">
    <text evidence="1">The sequence shown here is derived from an EMBL/GenBank/DDBJ whole genome shotgun (WGS) entry which is preliminary data.</text>
</comment>
<reference evidence="1 2" key="1">
    <citation type="journal article" date="2023" name="Plants (Basel)">
        <title>Bridging the Gap: Combining Genomics and Transcriptomics Approaches to Understand Stylosanthes scabra, an Orphan Legume from the Brazilian Caatinga.</title>
        <authorList>
            <person name="Ferreira-Neto J.R.C."/>
            <person name="da Silva M.D."/>
            <person name="Binneck E."/>
            <person name="de Melo N.F."/>
            <person name="da Silva R.H."/>
            <person name="de Melo A.L.T.M."/>
            <person name="Pandolfi V."/>
            <person name="Bustamante F.O."/>
            <person name="Brasileiro-Vidal A.C."/>
            <person name="Benko-Iseppon A.M."/>
        </authorList>
    </citation>
    <scope>NUCLEOTIDE SEQUENCE [LARGE SCALE GENOMIC DNA]</scope>
    <source>
        <tissue evidence="1">Leaves</tissue>
    </source>
</reference>
<name>A0ABU6UTG8_9FABA</name>
<protein>
    <submittedName>
        <fullName evidence="1">Uncharacterized protein</fullName>
    </submittedName>
</protein>
<accession>A0ABU6UTG8</accession>
<evidence type="ECO:0000313" key="2">
    <source>
        <dbReference type="Proteomes" id="UP001341840"/>
    </source>
</evidence>
<dbReference type="EMBL" id="JASCZI010122513">
    <property type="protein sequence ID" value="MED6164394.1"/>
    <property type="molecule type" value="Genomic_DNA"/>
</dbReference>
<proteinExistence type="predicted"/>
<sequence>MLEVAEKYEKAFARHARENPHFKRFLDDDGGPPNDEDWIRARIFMRILCTLNKWIVTDDLFIAWDGNRDES</sequence>
<keyword evidence="2" id="KW-1185">Reference proteome</keyword>
<organism evidence="1 2">
    <name type="scientific">Stylosanthes scabra</name>
    <dbReference type="NCBI Taxonomy" id="79078"/>
    <lineage>
        <taxon>Eukaryota</taxon>
        <taxon>Viridiplantae</taxon>
        <taxon>Streptophyta</taxon>
        <taxon>Embryophyta</taxon>
        <taxon>Tracheophyta</taxon>
        <taxon>Spermatophyta</taxon>
        <taxon>Magnoliopsida</taxon>
        <taxon>eudicotyledons</taxon>
        <taxon>Gunneridae</taxon>
        <taxon>Pentapetalae</taxon>
        <taxon>rosids</taxon>
        <taxon>fabids</taxon>
        <taxon>Fabales</taxon>
        <taxon>Fabaceae</taxon>
        <taxon>Papilionoideae</taxon>
        <taxon>50 kb inversion clade</taxon>
        <taxon>dalbergioids sensu lato</taxon>
        <taxon>Dalbergieae</taxon>
        <taxon>Pterocarpus clade</taxon>
        <taxon>Stylosanthes</taxon>
    </lineage>
</organism>
<dbReference type="Proteomes" id="UP001341840">
    <property type="component" value="Unassembled WGS sequence"/>
</dbReference>
<gene>
    <name evidence="1" type="ORF">PIB30_089605</name>
</gene>